<sequence length="84" mass="9684">MHREEEHVFIGGEAQQLCAKQRPMFEIEGACGFDLRETVHVGGSSIERDQRQRDLQLRCDALHGLSVMLREGRAQALMTRYERV</sequence>
<reference evidence="1" key="1">
    <citation type="submission" date="2016-01" db="EMBL/GenBank/DDBJ databases">
        <authorList>
            <person name="Peeters C."/>
        </authorList>
    </citation>
    <scope>NUCLEOTIDE SEQUENCE [LARGE SCALE GENOMIC DNA]</scope>
    <source>
        <strain evidence="1">LMG 29317</strain>
    </source>
</reference>
<dbReference type="Proteomes" id="UP000055019">
    <property type="component" value="Unassembled WGS sequence"/>
</dbReference>
<gene>
    <name evidence="1" type="ORF">AWB74_08887</name>
</gene>
<proteinExistence type="predicted"/>
<comment type="caution">
    <text evidence="1">The sequence shown here is derived from an EMBL/GenBank/DDBJ whole genome shotgun (WGS) entry which is preliminary data.</text>
</comment>
<keyword evidence="2" id="KW-1185">Reference proteome</keyword>
<protein>
    <submittedName>
        <fullName evidence="1">Uncharacterized protein</fullName>
    </submittedName>
</protein>
<name>A0A158L6R0_9BURK</name>
<organism evidence="1 2">
    <name type="scientific">Caballeronia arvi</name>
    <dbReference type="NCBI Taxonomy" id="1777135"/>
    <lineage>
        <taxon>Bacteria</taxon>
        <taxon>Pseudomonadati</taxon>
        <taxon>Pseudomonadota</taxon>
        <taxon>Betaproteobacteria</taxon>
        <taxon>Burkholderiales</taxon>
        <taxon>Burkholderiaceae</taxon>
        <taxon>Caballeronia</taxon>
    </lineage>
</organism>
<dbReference type="AlphaFoldDB" id="A0A158L6R0"/>
<evidence type="ECO:0000313" key="1">
    <source>
        <dbReference type="EMBL" id="SAL89047.1"/>
    </source>
</evidence>
<evidence type="ECO:0000313" key="2">
    <source>
        <dbReference type="Proteomes" id="UP000055019"/>
    </source>
</evidence>
<dbReference type="EMBL" id="FCOM02000306">
    <property type="protein sequence ID" value="SAL89047.1"/>
    <property type="molecule type" value="Genomic_DNA"/>
</dbReference>
<accession>A0A158L6R0</accession>